<proteinExistence type="predicted"/>
<reference evidence="1" key="1">
    <citation type="submission" date="2019-06" db="EMBL/GenBank/DDBJ databases">
        <authorList>
            <person name="Zheng W."/>
        </authorList>
    </citation>
    <scope>NUCLEOTIDE SEQUENCE</scope>
    <source>
        <strain evidence="1">QDHG01</strain>
    </source>
</reference>
<accession>A0A8J8P2W6</accession>
<dbReference type="AlphaFoldDB" id="A0A8J8P2W6"/>
<evidence type="ECO:0000313" key="2">
    <source>
        <dbReference type="Proteomes" id="UP000785679"/>
    </source>
</evidence>
<dbReference type="Proteomes" id="UP000785679">
    <property type="component" value="Unassembled WGS sequence"/>
</dbReference>
<sequence length="79" mass="9156">MEDIEETSALIKQQKEVASSRRSSILVAKSARDETFMQAILGLVCPYLSIKGFCMVHNRGWNQQRKLPIYKPHRPDRPR</sequence>
<name>A0A8J8P2W6_HALGN</name>
<keyword evidence="2" id="KW-1185">Reference proteome</keyword>
<comment type="caution">
    <text evidence="1">The sequence shown here is derived from an EMBL/GenBank/DDBJ whole genome shotgun (WGS) entry which is preliminary data.</text>
</comment>
<evidence type="ECO:0000313" key="1">
    <source>
        <dbReference type="EMBL" id="TNV85064.1"/>
    </source>
</evidence>
<protein>
    <submittedName>
        <fullName evidence="1">Uncharacterized protein</fullName>
    </submittedName>
</protein>
<organism evidence="1 2">
    <name type="scientific">Halteria grandinella</name>
    <dbReference type="NCBI Taxonomy" id="5974"/>
    <lineage>
        <taxon>Eukaryota</taxon>
        <taxon>Sar</taxon>
        <taxon>Alveolata</taxon>
        <taxon>Ciliophora</taxon>
        <taxon>Intramacronucleata</taxon>
        <taxon>Spirotrichea</taxon>
        <taxon>Stichotrichia</taxon>
        <taxon>Sporadotrichida</taxon>
        <taxon>Halteriidae</taxon>
        <taxon>Halteria</taxon>
    </lineage>
</organism>
<gene>
    <name evidence="1" type="ORF">FGO68_gene9318</name>
</gene>
<dbReference type="EMBL" id="RRYP01002182">
    <property type="protein sequence ID" value="TNV85064.1"/>
    <property type="molecule type" value="Genomic_DNA"/>
</dbReference>